<evidence type="ECO:0000259" key="1">
    <source>
        <dbReference type="Pfam" id="PF09734"/>
    </source>
</evidence>
<reference evidence="2 3" key="1">
    <citation type="submission" date="2017-12" db="EMBL/GenBank/DDBJ databases">
        <authorList>
            <person name="Pombert J.-F."/>
            <person name="Haag K.L."/>
            <person name="Ebert D."/>
        </authorList>
    </citation>
    <scope>NUCLEOTIDE SEQUENCE [LARGE SCALE GENOMIC DNA]</scope>
    <source>
        <strain evidence="2">FI-OER-3-3</strain>
    </source>
</reference>
<dbReference type="GO" id="GO:0001003">
    <property type="term" value="F:RNA polymerase III type 2 promoter sequence-specific DNA binding"/>
    <property type="evidence" value="ECO:0007669"/>
    <property type="project" value="TreeGrafter"/>
</dbReference>
<evidence type="ECO:0000313" key="3">
    <source>
        <dbReference type="Proteomes" id="UP000292362"/>
    </source>
</evidence>
<dbReference type="EMBL" id="PITJ01000045">
    <property type="protein sequence ID" value="TBU05141.1"/>
    <property type="molecule type" value="Genomic_DNA"/>
</dbReference>
<dbReference type="AlphaFoldDB" id="A0A4Q9LDM6"/>
<evidence type="ECO:0000313" key="2">
    <source>
        <dbReference type="EMBL" id="TBU05141.1"/>
    </source>
</evidence>
<dbReference type="Pfam" id="PF09734">
    <property type="entry name" value="Tau95"/>
    <property type="match status" value="1"/>
</dbReference>
<dbReference type="PANTHER" id="PTHR13230">
    <property type="entry name" value="GENERAL TRANSCRIPTION FACTOR IIIC, POLYPEPTIDE 5"/>
    <property type="match status" value="1"/>
</dbReference>
<dbReference type="GO" id="GO:0001002">
    <property type="term" value="F:RNA polymerase III type 1 promoter sequence-specific DNA binding"/>
    <property type="evidence" value="ECO:0007669"/>
    <property type="project" value="TreeGrafter"/>
</dbReference>
<dbReference type="Proteomes" id="UP000292362">
    <property type="component" value="Unassembled WGS sequence"/>
</dbReference>
<comment type="caution">
    <text evidence="2">The sequence shown here is derived from an EMBL/GenBank/DDBJ whole genome shotgun (WGS) entry which is preliminary data.</text>
</comment>
<proteinExistence type="predicted"/>
<gene>
    <name evidence="2" type="ORF">CWI37_0045p0080</name>
</gene>
<dbReference type="GO" id="GO:0000127">
    <property type="term" value="C:transcription factor TFIIIC complex"/>
    <property type="evidence" value="ECO:0007669"/>
    <property type="project" value="InterPro"/>
</dbReference>
<protein>
    <submittedName>
        <fullName evidence="2">Putative subunit of RNA polymerase III transcription factor</fullName>
    </submittedName>
</protein>
<organism evidence="2 3">
    <name type="scientific">Hamiltosporidium tvaerminnensis</name>
    <dbReference type="NCBI Taxonomy" id="1176355"/>
    <lineage>
        <taxon>Eukaryota</taxon>
        <taxon>Fungi</taxon>
        <taxon>Fungi incertae sedis</taxon>
        <taxon>Microsporidia</taxon>
        <taxon>Dubosqiidae</taxon>
        <taxon>Hamiltosporidium</taxon>
    </lineage>
</organism>
<accession>A0A4Q9LDM6</accession>
<dbReference type="PANTHER" id="PTHR13230:SF5">
    <property type="entry name" value="GENERAL TRANSCRIPTION FACTOR 3C POLYPEPTIDE 5"/>
    <property type="match status" value="1"/>
</dbReference>
<feature type="domain" description="Transcription factor IIIC subunit 5 HTH" evidence="1">
    <location>
        <begin position="156"/>
        <end position="270"/>
    </location>
</feature>
<dbReference type="VEuPathDB" id="MicrosporidiaDB:CWI37_0045p0080"/>
<dbReference type="GO" id="GO:0006384">
    <property type="term" value="P:transcription initiation at RNA polymerase III promoter"/>
    <property type="evidence" value="ECO:0007669"/>
    <property type="project" value="InterPro"/>
</dbReference>
<dbReference type="InterPro" id="IPR019136">
    <property type="entry name" value="TF_IIIC_su-5_HTH"/>
</dbReference>
<dbReference type="InterPro" id="IPR040454">
    <property type="entry name" value="TF_IIIC_Tfc1/Sfc1"/>
</dbReference>
<sequence length="346" mass="41368">MMSNFAREESFDIIEWPFNISENFDNQIIKIKDGYEIRIIQKIDSKKVLATKKISKTTYFHVRIDKNLSIISHTKELYECVTPIDFYIPIESAALSFYSDLYQNLIYEEDEKVLEFSKEFNKKYINKEISVPVYMPPIVSMPGICGNYNFKDTSYKKTKRKIAIQIKPKEKVPISYTKEIYDELSKYGNLFEKAVKYLNKFVENHNIFRTKDVCNDILQNKCTDLSQDSIRRFFPMVAYLYYSGPWSFIWVKYGYDPTLYPECYKFQDIYCTLNYKKVAVIDRPEIFEEIEKNKNKYLNSVYDEKHGFFNEKCIKYLKKQLHQRFFLPSGISLDLKNEDLEFDTFD</sequence>
<name>A0A4Q9LDM6_9MICR</name>